<name>A0AAD9A1P3_9PEZI</name>
<reference evidence="2" key="1">
    <citation type="submission" date="2023-01" db="EMBL/GenBank/DDBJ databases">
        <title>Colletotrichum chrysophilum M932 genome sequence.</title>
        <authorList>
            <person name="Baroncelli R."/>
        </authorList>
    </citation>
    <scope>NUCLEOTIDE SEQUENCE</scope>
    <source>
        <strain evidence="2">M932</strain>
    </source>
</reference>
<dbReference type="EMBL" id="JAQOWY010000629">
    <property type="protein sequence ID" value="KAK1839781.1"/>
    <property type="molecule type" value="Genomic_DNA"/>
</dbReference>
<evidence type="ECO:0000313" key="3">
    <source>
        <dbReference type="Proteomes" id="UP001243330"/>
    </source>
</evidence>
<feature type="region of interest" description="Disordered" evidence="1">
    <location>
        <begin position="43"/>
        <end position="62"/>
    </location>
</feature>
<evidence type="ECO:0000313" key="2">
    <source>
        <dbReference type="EMBL" id="KAK1839781.1"/>
    </source>
</evidence>
<comment type="caution">
    <text evidence="2">The sequence shown here is derived from an EMBL/GenBank/DDBJ whole genome shotgun (WGS) entry which is preliminary data.</text>
</comment>
<gene>
    <name evidence="2" type="ORF">CCHR01_17592</name>
</gene>
<organism evidence="2 3">
    <name type="scientific">Colletotrichum chrysophilum</name>
    <dbReference type="NCBI Taxonomy" id="1836956"/>
    <lineage>
        <taxon>Eukaryota</taxon>
        <taxon>Fungi</taxon>
        <taxon>Dikarya</taxon>
        <taxon>Ascomycota</taxon>
        <taxon>Pezizomycotina</taxon>
        <taxon>Sordariomycetes</taxon>
        <taxon>Hypocreomycetidae</taxon>
        <taxon>Glomerellales</taxon>
        <taxon>Glomerellaceae</taxon>
        <taxon>Colletotrichum</taxon>
        <taxon>Colletotrichum gloeosporioides species complex</taxon>
    </lineage>
</organism>
<protein>
    <submittedName>
        <fullName evidence="2">Uncharacterized protein</fullName>
    </submittedName>
</protein>
<dbReference type="Proteomes" id="UP001243330">
    <property type="component" value="Unassembled WGS sequence"/>
</dbReference>
<accession>A0AAD9A1P3</accession>
<dbReference type="AlphaFoldDB" id="A0AAD9A1P3"/>
<evidence type="ECO:0000256" key="1">
    <source>
        <dbReference type="SAM" id="MobiDB-lite"/>
    </source>
</evidence>
<proteinExistence type="predicted"/>
<sequence>MDRDILRDKPVFECSRCAPGHHARELYAVMSLLQYASQADVRGDRVLSPASQDQADEGTKEDWAKSAIAGTAMFMKSVEMVLHTINLAKILASTEQMKLVKVRALDA</sequence>
<keyword evidence="3" id="KW-1185">Reference proteome</keyword>